<dbReference type="AlphaFoldDB" id="A0A380H3V2"/>
<accession>A0A380H3V2</accession>
<dbReference type="EMBL" id="UHDZ01000001">
    <property type="protein sequence ID" value="SUM71874.1"/>
    <property type="molecule type" value="Genomic_DNA"/>
</dbReference>
<dbReference type="Proteomes" id="UP000255425">
    <property type="component" value="Unassembled WGS sequence"/>
</dbReference>
<evidence type="ECO:0000313" key="2">
    <source>
        <dbReference type="Proteomes" id="UP000255425"/>
    </source>
</evidence>
<name>A0A380H3V2_9STAP</name>
<keyword evidence="2" id="KW-1185">Reference proteome</keyword>
<protein>
    <submittedName>
        <fullName evidence="1">ABC transporter membrane spanning protein</fullName>
    </submittedName>
</protein>
<evidence type="ECO:0000313" key="1">
    <source>
        <dbReference type="EMBL" id="SUM71874.1"/>
    </source>
</evidence>
<organism evidence="1 2">
    <name type="scientific">Staphylococcus saccharolyticus</name>
    <dbReference type="NCBI Taxonomy" id="33028"/>
    <lineage>
        <taxon>Bacteria</taxon>
        <taxon>Bacillati</taxon>
        <taxon>Bacillota</taxon>
        <taxon>Bacilli</taxon>
        <taxon>Bacillales</taxon>
        <taxon>Staphylococcaceae</taxon>
        <taxon>Staphylococcus</taxon>
    </lineage>
</organism>
<gene>
    <name evidence="1" type="ORF">NCTC11807_01620</name>
</gene>
<sequence length="124" mass="14613">MGYTDIDNKKDFGETEYGDNTKTHKTTPEKIADMWHYDERQKHAKIVNGLTVKSFLSKYEYGEDLEIAIDDYDDAIKRAYYSHSDKEAQQIIDSAEARLKDAGLDQFEKYVEHQRDYKNTQIIY</sequence>
<proteinExistence type="predicted"/>
<reference evidence="1 2" key="1">
    <citation type="submission" date="2018-06" db="EMBL/GenBank/DDBJ databases">
        <authorList>
            <consortium name="Pathogen Informatics"/>
            <person name="Doyle S."/>
        </authorList>
    </citation>
    <scope>NUCLEOTIDE SEQUENCE [LARGE SCALE GENOMIC DNA]</scope>
    <source>
        <strain evidence="1 2">NCTC11807</strain>
    </source>
</reference>